<protein>
    <submittedName>
        <fullName evidence="3">Uncharacterized protein</fullName>
    </submittedName>
</protein>
<feature type="coiled-coil region" evidence="1">
    <location>
        <begin position="826"/>
        <end position="960"/>
    </location>
</feature>
<feature type="compositionally biased region" description="Low complexity" evidence="2">
    <location>
        <begin position="169"/>
        <end position="180"/>
    </location>
</feature>
<sequence length="985" mass="115220">MASSSSPSPVFTRVLTGQDDSAPSPIFTRALISQDDSAPSPIQRKRQEYQNPTARPISHSSDHDNDDDNNSKNDDVIETLDEHPLSSALHEVNDALMGVLKSHIDLIASTHRRINRHKKTKNKDYQTFQRNFSDDNTDHRPQQGLIIDSQTHYYDSKPIKRTRTTSDVQHSSTTSSKQITQKQYDELNTIIDNIKILLPTVRKLVEQKPVMSSHSQSSQTSIPDENEVVNLISTPLSPPLTTSTTSSVQSPPPPPRTCTSPRVSETSEIVVYPSSVSLKGLLSYQDVLNAIEREFHLHEGEEREIIMKLWLKGQTMLSILQRYRHLLRDLNLDDDDFLGGLKRIREMINYADRDVQYLREQTTMLENQNHFLENEFHRQLDKVVVEKNEQISRLIQIIDQTCPPPTEYTDRVSDLTQSSGNQDLVSQKFMQQNVELQRQLETLRAKLEYTFTLLDEKLEQHTGSTSSILQVAIEQMRQSDAKIQELQLKFTSQQEENDLLRYLMDKSQRVSDLNMTHLFNIIEQRSLEREISRVQYELELTEKKLTELEQQFENSDETVKFNIERLKLKCDVLRQHIVTCNQRLNEAIKQTPPMEFTDDNIQISNPQRQCQHEDLNMTELENDLITLREQYNDLVEYSNTLKFELDNARKQLHEQSLLERDSYDSSLLGNDSTELEHERQRSAQLEHELMSLKIKYEDVCERVTAATLQLERVQVVLEQTLRRCEQLEKEKSEINAQSEYLSQNVANVTAKYKDRMNTIKSRLEQTDRERREAQNRTEQLQNEIERLKDELTHKKEMIFEKDKLIQDAQYKSREILLERQSVEDRISHEYKRLNELVDKNRLLEEELERMRRGQILENITVRRTDVINLDTGTVDSSNRMEELRSKVNEFERKFATEKVSKESLQVQIKILEEENADLRDIMSQMRKRTQDDRRIDRDRNDEIQQLIARAESNARQYMSNFKIPTTPPTPNLVRMMPISSPTKVS</sequence>
<feature type="region of interest" description="Disordered" evidence="2">
    <location>
        <begin position="233"/>
        <end position="262"/>
    </location>
</feature>
<evidence type="ECO:0000256" key="2">
    <source>
        <dbReference type="SAM" id="MobiDB-lite"/>
    </source>
</evidence>
<feature type="coiled-coil region" evidence="1">
    <location>
        <begin position="675"/>
        <end position="797"/>
    </location>
</feature>
<reference evidence="3" key="1">
    <citation type="submission" date="2021-02" db="EMBL/GenBank/DDBJ databases">
        <authorList>
            <person name="Nowell W R."/>
        </authorList>
    </citation>
    <scope>NUCLEOTIDE SEQUENCE</scope>
</reference>
<evidence type="ECO:0000313" key="3">
    <source>
        <dbReference type="EMBL" id="CAF0914538.1"/>
    </source>
</evidence>
<feature type="coiled-coil region" evidence="1">
    <location>
        <begin position="610"/>
        <end position="637"/>
    </location>
</feature>
<dbReference type="AlphaFoldDB" id="A0A814AFQ7"/>
<comment type="caution">
    <text evidence="3">The sequence shown here is derived from an EMBL/GenBank/DDBJ whole genome shotgun (WGS) entry which is preliminary data.</text>
</comment>
<keyword evidence="1" id="KW-0175">Coiled coil</keyword>
<dbReference type="EMBL" id="CAJNOL010000182">
    <property type="protein sequence ID" value="CAF0914538.1"/>
    <property type="molecule type" value="Genomic_DNA"/>
</dbReference>
<gene>
    <name evidence="3" type="ORF">JXQ802_LOCUS9805</name>
</gene>
<feature type="region of interest" description="Disordered" evidence="2">
    <location>
        <begin position="161"/>
        <end position="180"/>
    </location>
</feature>
<proteinExistence type="predicted"/>
<feature type="compositionally biased region" description="Low complexity" evidence="2">
    <location>
        <begin position="233"/>
        <end position="249"/>
    </location>
</feature>
<feature type="region of interest" description="Disordered" evidence="2">
    <location>
        <begin position="964"/>
        <end position="985"/>
    </location>
</feature>
<feature type="coiled-coil region" evidence="1">
    <location>
        <begin position="426"/>
        <end position="496"/>
    </location>
</feature>
<accession>A0A814AFQ7</accession>
<evidence type="ECO:0000313" key="4">
    <source>
        <dbReference type="Proteomes" id="UP000663870"/>
    </source>
</evidence>
<feature type="region of interest" description="Disordered" evidence="2">
    <location>
        <begin position="1"/>
        <end position="75"/>
    </location>
</feature>
<evidence type="ECO:0000256" key="1">
    <source>
        <dbReference type="SAM" id="Coils"/>
    </source>
</evidence>
<keyword evidence="4" id="KW-1185">Reference proteome</keyword>
<organism evidence="3 4">
    <name type="scientific">Rotaria sordida</name>
    <dbReference type="NCBI Taxonomy" id="392033"/>
    <lineage>
        <taxon>Eukaryota</taxon>
        <taxon>Metazoa</taxon>
        <taxon>Spiralia</taxon>
        <taxon>Gnathifera</taxon>
        <taxon>Rotifera</taxon>
        <taxon>Eurotatoria</taxon>
        <taxon>Bdelloidea</taxon>
        <taxon>Philodinida</taxon>
        <taxon>Philodinidae</taxon>
        <taxon>Rotaria</taxon>
    </lineage>
</organism>
<dbReference type="Proteomes" id="UP000663870">
    <property type="component" value="Unassembled WGS sequence"/>
</dbReference>
<name>A0A814AFQ7_9BILA</name>
<feature type="coiled-coil region" evidence="1">
    <location>
        <begin position="524"/>
        <end position="558"/>
    </location>
</feature>